<evidence type="ECO:0000313" key="2">
    <source>
        <dbReference type="Proteomes" id="UP000005413"/>
    </source>
</evidence>
<dbReference type="AlphaFoldDB" id="G5JH46"/>
<keyword evidence="2" id="KW-1185">Reference proteome</keyword>
<comment type="caution">
    <text evidence="1">The sequence shown here is derived from an EMBL/GenBank/DDBJ whole genome shotgun (WGS) entry which is preliminary data.</text>
</comment>
<dbReference type="Proteomes" id="UP000005413">
    <property type="component" value="Unassembled WGS sequence"/>
</dbReference>
<organism evidence="1 2">
    <name type="scientific">Staphylococcus simiae CCM 7213 = CCUG 51256</name>
    <dbReference type="NCBI Taxonomy" id="911238"/>
    <lineage>
        <taxon>Bacteria</taxon>
        <taxon>Bacillati</taxon>
        <taxon>Bacillota</taxon>
        <taxon>Bacilli</taxon>
        <taxon>Bacillales</taxon>
        <taxon>Staphylococcaceae</taxon>
        <taxon>Staphylococcus</taxon>
    </lineage>
</organism>
<reference evidence="1 2" key="1">
    <citation type="journal article" date="2012" name="BMC Genomics">
        <title>Comparative genomic analysis of the genus Staphylococcus including Staphylococcus aureus and its newly described sister species Staphylococcus simiae.</title>
        <authorList>
            <person name="Suzuki H."/>
            <person name="Lefebure T."/>
            <person name="Pavinski Bitar P."/>
            <person name="Stanhope M.J."/>
        </authorList>
    </citation>
    <scope>NUCLEOTIDE SEQUENCE [LARGE SCALE GENOMIC DNA]</scope>
    <source>
        <strain evidence="1 2">CCM 7213</strain>
    </source>
</reference>
<dbReference type="EMBL" id="AEUN01000307">
    <property type="protein sequence ID" value="EHJ08394.1"/>
    <property type="molecule type" value="Genomic_DNA"/>
</dbReference>
<evidence type="ECO:0000313" key="1">
    <source>
        <dbReference type="EMBL" id="EHJ08394.1"/>
    </source>
</evidence>
<protein>
    <submittedName>
        <fullName evidence="1">Uncharacterized protein</fullName>
    </submittedName>
</protein>
<sequence length="36" mass="3730">MNATILANAPTAIAVVKYKNGSSTIVSTVKINVAIR</sequence>
<name>G5JH46_9STAP</name>
<gene>
    <name evidence="1" type="ORF">SS7213T_03875</name>
</gene>
<proteinExistence type="predicted"/>
<accession>G5JH46</accession>